<evidence type="ECO:0000256" key="2">
    <source>
        <dbReference type="ARBA" id="ARBA00004966"/>
    </source>
</evidence>
<sequence>MMYQQGCFAGGTVLRIANDLAENNNGARVLVVCSEITAVIFQGPNEAHIDSLIGQALFGDGAAAIIVGSSPVAGVEKPLFVLVSTAQTIIPDSEDALKLHLCEAGLTFHASKDVPNLISNNIEKSLVEAFQPLGLGISDWSSIFWAFHQGVKAIIDHVEWRMGLKPDKIRAARHVLSVCGNLTSACVLFILDELRKVSGGWAQDHWGRARVGCPLWVRARTHH</sequence>
<feature type="domain" description="Chalcone/stilbene synthase N-terminal" evidence="6">
    <location>
        <begin position="1"/>
        <end position="71"/>
    </location>
</feature>
<dbReference type="SUPFAM" id="SSF53901">
    <property type="entry name" value="Thiolase-like"/>
    <property type="match status" value="2"/>
</dbReference>
<evidence type="ECO:0000259" key="7">
    <source>
        <dbReference type="Pfam" id="PF02797"/>
    </source>
</evidence>
<keyword evidence="9" id="KW-1185">Reference proteome</keyword>
<name>A0ABC8STF4_9AQUA</name>
<keyword evidence="5" id="KW-0808">Transferase</keyword>
<dbReference type="InterPro" id="IPR001099">
    <property type="entry name" value="Chalcone/stilbene_synt_N"/>
</dbReference>
<keyword evidence="5" id="KW-0012">Acyltransferase</keyword>
<evidence type="ECO:0000256" key="5">
    <source>
        <dbReference type="RuleBase" id="RU003633"/>
    </source>
</evidence>
<reference evidence="8 9" key="1">
    <citation type="submission" date="2024-02" db="EMBL/GenBank/DDBJ databases">
        <authorList>
            <person name="Vignale AGUSTIN F."/>
            <person name="Sosa J E."/>
            <person name="Modenutti C."/>
        </authorList>
    </citation>
    <scope>NUCLEOTIDE SEQUENCE [LARGE SCALE GENOMIC DNA]</scope>
</reference>
<comment type="pathway">
    <text evidence="2">Secondary metabolite biosynthesis; flavonoid biosynthesis.</text>
</comment>
<protein>
    <recommendedName>
        <fullName evidence="4">chalcone synthase</fullName>
        <ecNumber evidence="4">2.3.1.74</ecNumber>
    </recommendedName>
</protein>
<dbReference type="PANTHER" id="PTHR11877:SF80">
    <property type="entry name" value="CHALCONE SYNTHASE 1"/>
    <property type="match status" value="1"/>
</dbReference>
<dbReference type="PANTHER" id="PTHR11877">
    <property type="entry name" value="HYDROXYMETHYLGLUTARYL-COA SYNTHASE"/>
    <property type="match status" value="1"/>
</dbReference>
<dbReference type="EMBL" id="CAUOFW020003524">
    <property type="protein sequence ID" value="CAK9160429.1"/>
    <property type="molecule type" value="Genomic_DNA"/>
</dbReference>
<dbReference type="EC" id="2.3.1.74" evidence="4"/>
<evidence type="ECO:0000313" key="9">
    <source>
        <dbReference type="Proteomes" id="UP001642360"/>
    </source>
</evidence>
<dbReference type="Gene3D" id="3.40.47.10">
    <property type="match status" value="2"/>
</dbReference>
<dbReference type="InterPro" id="IPR011141">
    <property type="entry name" value="Polyketide_synthase_type-III"/>
</dbReference>
<dbReference type="Proteomes" id="UP001642360">
    <property type="component" value="Unassembled WGS sequence"/>
</dbReference>
<dbReference type="Pfam" id="PF02797">
    <property type="entry name" value="Chal_sti_synt_C"/>
    <property type="match status" value="1"/>
</dbReference>
<proteinExistence type="inferred from homology"/>
<dbReference type="Pfam" id="PF00195">
    <property type="entry name" value="Chal_sti_synt_N"/>
    <property type="match status" value="1"/>
</dbReference>
<organism evidence="8 9">
    <name type="scientific">Ilex paraguariensis</name>
    <name type="common">yerba mate</name>
    <dbReference type="NCBI Taxonomy" id="185542"/>
    <lineage>
        <taxon>Eukaryota</taxon>
        <taxon>Viridiplantae</taxon>
        <taxon>Streptophyta</taxon>
        <taxon>Embryophyta</taxon>
        <taxon>Tracheophyta</taxon>
        <taxon>Spermatophyta</taxon>
        <taxon>Magnoliopsida</taxon>
        <taxon>eudicotyledons</taxon>
        <taxon>Gunneridae</taxon>
        <taxon>Pentapetalae</taxon>
        <taxon>asterids</taxon>
        <taxon>campanulids</taxon>
        <taxon>Aquifoliales</taxon>
        <taxon>Aquifoliaceae</taxon>
        <taxon>Ilex</taxon>
    </lineage>
</organism>
<dbReference type="GO" id="GO:0016210">
    <property type="term" value="F:naringenin-chalcone synthase activity"/>
    <property type="evidence" value="ECO:0007669"/>
    <property type="project" value="UniProtKB-EC"/>
</dbReference>
<evidence type="ECO:0000259" key="6">
    <source>
        <dbReference type="Pfam" id="PF00195"/>
    </source>
</evidence>
<dbReference type="InterPro" id="IPR012328">
    <property type="entry name" value="Chalcone/stilbene_synt_C"/>
</dbReference>
<comment type="function">
    <text evidence="1">The primary product of this enzyme is 4,2',4',6'-tetrahydroxychalcone (also termed naringenin-chalcone or chalcone) which can under specific conditions spontaneously isomerize into naringenin.</text>
</comment>
<evidence type="ECO:0000313" key="8">
    <source>
        <dbReference type="EMBL" id="CAK9160429.1"/>
    </source>
</evidence>
<dbReference type="AlphaFoldDB" id="A0ABC8STF4"/>
<feature type="domain" description="Chalcone/stilbene synthase C-terminal" evidence="7">
    <location>
        <begin position="82"/>
        <end position="198"/>
    </location>
</feature>
<dbReference type="InterPro" id="IPR016039">
    <property type="entry name" value="Thiolase-like"/>
</dbReference>
<evidence type="ECO:0000256" key="3">
    <source>
        <dbReference type="ARBA" id="ARBA00005531"/>
    </source>
</evidence>
<comment type="similarity">
    <text evidence="3 5">Belongs to the thiolase-like superfamily. Chalcone/stilbene synthases family.</text>
</comment>
<gene>
    <name evidence="8" type="ORF">ILEXP_LOCUS29190</name>
</gene>
<comment type="caution">
    <text evidence="8">The sequence shown here is derived from an EMBL/GenBank/DDBJ whole genome shotgun (WGS) entry which is preliminary data.</text>
</comment>
<evidence type="ECO:0000256" key="4">
    <source>
        <dbReference type="ARBA" id="ARBA00012975"/>
    </source>
</evidence>
<evidence type="ECO:0000256" key="1">
    <source>
        <dbReference type="ARBA" id="ARBA00002969"/>
    </source>
</evidence>
<accession>A0ABC8STF4</accession>